<evidence type="ECO:0000256" key="5">
    <source>
        <dbReference type="ARBA" id="ARBA00022927"/>
    </source>
</evidence>
<dbReference type="RefSeq" id="WP_101753436.1">
    <property type="nucleotide sequence ID" value="NZ_CP025430.1"/>
</dbReference>
<dbReference type="InterPro" id="IPR054384">
    <property type="entry name" value="SecDF_P1_head"/>
</dbReference>
<dbReference type="NCBIfam" id="TIGR00916">
    <property type="entry name" value="2A0604s01"/>
    <property type="match status" value="1"/>
</dbReference>
<evidence type="ECO:0000259" key="12">
    <source>
        <dbReference type="Pfam" id="PF22599"/>
    </source>
</evidence>
<keyword evidence="8 9" id="KW-0472">Membrane</keyword>
<feature type="transmembrane region" description="Helical" evidence="9">
    <location>
        <begin position="418"/>
        <end position="440"/>
    </location>
</feature>
<proteinExistence type="inferred from homology"/>
<feature type="transmembrane region" description="Helical" evidence="9">
    <location>
        <begin position="517"/>
        <end position="545"/>
    </location>
</feature>
<dbReference type="EMBL" id="CP025430">
    <property type="protein sequence ID" value="AUH65413.1"/>
    <property type="molecule type" value="Genomic_DNA"/>
</dbReference>
<evidence type="ECO:0000256" key="6">
    <source>
        <dbReference type="ARBA" id="ARBA00022989"/>
    </source>
</evidence>
<comment type="subcellular location">
    <subcellularLocation>
        <location evidence="1 9">Cell membrane</location>
        <topology evidence="1 9">Multi-pass membrane protein</topology>
    </subcellularLocation>
</comment>
<dbReference type="FunFam" id="1.20.1640.10:FF:000004">
    <property type="entry name" value="Protein translocase subunit SecD"/>
    <property type="match status" value="1"/>
</dbReference>
<comment type="subunit">
    <text evidence="9">Forms a complex with SecF. Part of the essential Sec protein translocation apparatus which comprises SecA, SecYEG and auxiliary proteins SecDF-YajC and YidC.</text>
</comment>
<dbReference type="GO" id="GO:0015450">
    <property type="term" value="F:protein-transporting ATPase activity"/>
    <property type="evidence" value="ECO:0007669"/>
    <property type="project" value="InterPro"/>
</dbReference>
<dbReference type="GO" id="GO:0005886">
    <property type="term" value="C:plasma membrane"/>
    <property type="evidence" value="ECO:0007669"/>
    <property type="project" value="UniProtKB-SubCell"/>
</dbReference>
<feature type="transmembrane region" description="Helical" evidence="9">
    <location>
        <begin position="489"/>
        <end position="511"/>
    </location>
</feature>
<evidence type="ECO:0000313" key="13">
    <source>
        <dbReference type="EMBL" id="AUH65413.1"/>
    </source>
</evidence>
<dbReference type="Pfam" id="PF02355">
    <property type="entry name" value="SecD_SecF_C"/>
    <property type="match status" value="1"/>
</dbReference>
<keyword evidence="3 9" id="KW-1003">Cell membrane</keyword>
<evidence type="ECO:0000256" key="1">
    <source>
        <dbReference type="ARBA" id="ARBA00004651"/>
    </source>
</evidence>
<reference evidence="13 14" key="1">
    <citation type="journal article" date="2013" name="Antonie Van Leeuwenhoek">
        <title>Paracoccus zhejiangensis sp. nov., isolated from activated sludge in wastewater-treatment system.</title>
        <authorList>
            <person name="Wu Z.G."/>
            <person name="Zhang D.F."/>
            <person name="Liu Y.L."/>
            <person name="Wang F."/>
            <person name="Jiang X."/>
            <person name="Li C."/>
            <person name="Li S.P."/>
            <person name="Hong Q."/>
            <person name="Li W.J."/>
        </authorList>
    </citation>
    <scope>NUCLEOTIDE SEQUENCE [LARGE SCALE GENOMIC DNA]</scope>
    <source>
        <strain evidence="13 14">J6</strain>
    </source>
</reference>
<keyword evidence="7 9" id="KW-0811">Translocation</keyword>
<dbReference type="PANTHER" id="PTHR30081:SF1">
    <property type="entry name" value="PROTEIN TRANSLOCASE SUBUNIT SECD"/>
    <property type="match status" value="1"/>
</dbReference>
<keyword evidence="14" id="KW-1185">Reference proteome</keyword>
<dbReference type="KEGG" id="pzh:CX676_15595"/>
<comment type="caution">
    <text evidence="9">Lacks conserved residue(s) required for the propagation of feature annotation.</text>
</comment>
<feature type="transmembrane region" description="Helical" evidence="9">
    <location>
        <begin position="393"/>
        <end position="411"/>
    </location>
</feature>
<dbReference type="NCBIfam" id="TIGR01129">
    <property type="entry name" value="secD"/>
    <property type="match status" value="1"/>
</dbReference>
<dbReference type="InterPro" id="IPR022813">
    <property type="entry name" value="SecD/SecF_arch_bac"/>
</dbReference>
<dbReference type="GO" id="GO:0065002">
    <property type="term" value="P:intracellular protein transmembrane transport"/>
    <property type="evidence" value="ECO:0007669"/>
    <property type="project" value="UniProtKB-UniRule"/>
</dbReference>
<dbReference type="HAMAP" id="MF_01463_B">
    <property type="entry name" value="SecD_B"/>
    <property type="match status" value="1"/>
</dbReference>
<evidence type="ECO:0000256" key="4">
    <source>
        <dbReference type="ARBA" id="ARBA00022692"/>
    </source>
</evidence>
<evidence type="ECO:0000259" key="10">
    <source>
        <dbReference type="Pfam" id="PF02355"/>
    </source>
</evidence>
<evidence type="ECO:0000259" key="11">
    <source>
        <dbReference type="Pfam" id="PF21760"/>
    </source>
</evidence>
<evidence type="ECO:0000256" key="2">
    <source>
        <dbReference type="ARBA" id="ARBA00022448"/>
    </source>
</evidence>
<dbReference type="Pfam" id="PF21760">
    <property type="entry name" value="SecD_1st"/>
    <property type="match status" value="1"/>
</dbReference>
<dbReference type="Pfam" id="PF22599">
    <property type="entry name" value="SecDF_P1_head"/>
    <property type="match status" value="1"/>
</dbReference>
<gene>
    <name evidence="9 13" type="primary">secD</name>
    <name evidence="13" type="ORF">CX676_15595</name>
</gene>
<dbReference type="PANTHER" id="PTHR30081">
    <property type="entry name" value="PROTEIN-EXPORT MEMBRANE PROTEIN SEC"/>
    <property type="match status" value="1"/>
</dbReference>
<dbReference type="GO" id="GO:0006605">
    <property type="term" value="P:protein targeting"/>
    <property type="evidence" value="ECO:0007669"/>
    <property type="project" value="UniProtKB-UniRule"/>
</dbReference>
<accession>A0A2H5F1J7</accession>
<dbReference type="SUPFAM" id="SSF82866">
    <property type="entry name" value="Multidrug efflux transporter AcrB transmembrane domain"/>
    <property type="match status" value="1"/>
</dbReference>
<protein>
    <recommendedName>
        <fullName evidence="9">Protein translocase subunit SecD</fullName>
    </recommendedName>
</protein>
<evidence type="ECO:0000256" key="9">
    <source>
        <dbReference type="HAMAP-Rule" id="MF_01463"/>
    </source>
</evidence>
<feature type="domain" description="Protein export membrane protein SecD/SecF C-terminal" evidence="10">
    <location>
        <begin position="375"/>
        <end position="544"/>
    </location>
</feature>
<comment type="function">
    <text evidence="9">Part of the Sec protein translocase complex. Interacts with the SecYEG preprotein conducting channel. SecDF uses the proton motive force (PMF) to complete protein translocation after the ATP-dependent function of SecA.</text>
</comment>
<dbReference type="OrthoDB" id="9805019at2"/>
<dbReference type="Gene3D" id="3.30.1360.200">
    <property type="match status" value="1"/>
</dbReference>
<evidence type="ECO:0000313" key="14">
    <source>
        <dbReference type="Proteomes" id="UP000234530"/>
    </source>
</evidence>
<dbReference type="Gene3D" id="3.30.70.3400">
    <property type="match status" value="2"/>
</dbReference>
<evidence type="ECO:0000256" key="7">
    <source>
        <dbReference type="ARBA" id="ARBA00023010"/>
    </source>
</evidence>
<feature type="domain" description="Protein translocase subunit SecDF P1" evidence="11">
    <location>
        <begin position="187"/>
        <end position="244"/>
    </location>
</feature>
<dbReference type="Proteomes" id="UP000234530">
    <property type="component" value="Chromosome"/>
</dbReference>
<keyword evidence="4 9" id="KW-0812">Transmembrane</keyword>
<dbReference type="Gene3D" id="1.20.1640.10">
    <property type="entry name" value="Multidrug efflux transporter AcrB transmembrane domain"/>
    <property type="match status" value="1"/>
</dbReference>
<dbReference type="GO" id="GO:0043952">
    <property type="term" value="P:protein transport by the Sec complex"/>
    <property type="evidence" value="ECO:0007669"/>
    <property type="project" value="UniProtKB-UniRule"/>
</dbReference>
<dbReference type="InterPro" id="IPR055344">
    <property type="entry name" value="SecD_SecF_C_bact"/>
</dbReference>
<feature type="domain" description="SecDF P1 head subdomain" evidence="12">
    <location>
        <begin position="262"/>
        <end position="372"/>
    </location>
</feature>
<dbReference type="AlphaFoldDB" id="A0A2H5F1J7"/>
<keyword evidence="2 9" id="KW-0813">Transport</keyword>
<organism evidence="13 14">
    <name type="scientific">Paracoccus zhejiangensis</name>
    <dbReference type="NCBI Taxonomy" id="1077935"/>
    <lineage>
        <taxon>Bacteria</taxon>
        <taxon>Pseudomonadati</taxon>
        <taxon>Pseudomonadota</taxon>
        <taxon>Alphaproteobacteria</taxon>
        <taxon>Rhodobacterales</taxon>
        <taxon>Paracoccaceae</taxon>
        <taxon>Paracoccus</taxon>
    </lineage>
</organism>
<evidence type="ECO:0000256" key="8">
    <source>
        <dbReference type="ARBA" id="ARBA00023136"/>
    </source>
</evidence>
<feature type="transmembrane region" description="Helical" evidence="9">
    <location>
        <begin position="446"/>
        <end position="468"/>
    </location>
</feature>
<sequence>MLQIDRWKRILIIGLCVLGLAYAMPNLFYKRVETHNDAVIAVERSGGAATAEQEAAMALWPNWLPSSLVNLGLDLRGGAHLLAEVQVDQVYKARMDGMWPDLRQALSDKRATIGSIRRVSSPDGTLAIEIENADQMQVAVEAARSLSVPVTTLTGAGQDDLTVTASGNTLTVQLSDAEKAVTDDRTIQQSLEIVRRRVDEVGTREPTIMRQGQDRILIQVPGIGSAAELKALIGTTAKLTFNPVIGTGTNPNANPGIGNVILPSQEQPGLFYTLEETPVVTGEELTNAVPSTDQNGQPSVDFRFNPSGARKFGEYTTANIGQPFAIVLDNEVISAPVIRQAITAGSGQISGSMDFESANRLAVLLRAGALPAELTFLEERTIGPELGQDSIDAGRLASVVATIAVICYIVASYGLFGVFASIAVVVNVILILAVMSIMGATLTLPGIAGIVLTVGTAVDANVIIYERIREELRAGKRVVRAIDNGFKEAMSAIIDANVTTFIAALVMFFLGSGPVKGFAVTLTIGIVTSVFTAIYLTRLLIILWIDLRKPKELVL</sequence>
<keyword evidence="5 9" id="KW-0653">Protein transport</keyword>
<dbReference type="InterPro" id="IPR048631">
    <property type="entry name" value="SecD_1st"/>
</dbReference>
<dbReference type="InterPro" id="IPR048634">
    <property type="entry name" value="SecD_SecF_C"/>
</dbReference>
<comment type="similarity">
    <text evidence="9">Belongs to the SecD/SecF family. SecD subfamily.</text>
</comment>
<dbReference type="InterPro" id="IPR005791">
    <property type="entry name" value="SecD"/>
</dbReference>
<name>A0A2H5F1J7_9RHOB</name>
<keyword evidence="6 9" id="KW-1133">Transmembrane helix</keyword>
<evidence type="ECO:0000256" key="3">
    <source>
        <dbReference type="ARBA" id="ARBA00022475"/>
    </source>
</evidence>